<keyword evidence="2 5" id="KW-0689">Ribosomal protein</keyword>
<accession>A0A518A298</accession>
<name>A0A517Q2Q7_9PLAN</name>
<dbReference type="Gene3D" id="2.30.170.40">
    <property type="entry name" value="Ribosomal protein L28/L24"/>
    <property type="match status" value="1"/>
</dbReference>
<dbReference type="InterPro" id="IPR026569">
    <property type="entry name" value="Ribosomal_bL28"/>
</dbReference>
<dbReference type="PANTHER" id="PTHR39080">
    <property type="entry name" value="50S RIBOSOMAL PROTEIN L28"/>
    <property type="match status" value="1"/>
</dbReference>
<dbReference type="Pfam" id="PF00830">
    <property type="entry name" value="Ribosomal_L28"/>
    <property type="match status" value="1"/>
</dbReference>
<dbReference type="HAMAP" id="MF_00373">
    <property type="entry name" value="Ribosomal_bL28"/>
    <property type="match status" value="1"/>
</dbReference>
<protein>
    <recommendedName>
        <fullName evidence="4 5">Large ribosomal subunit protein bL28</fullName>
    </recommendedName>
</protein>
<evidence type="ECO:0000313" key="8">
    <source>
        <dbReference type="Proteomes" id="UP000315647"/>
    </source>
</evidence>
<evidence type="ECO:0000256" key="1">
    <source>
        <dbReference type="ARBA" id="ARBA00008760"/>
    </source>
</evidence>
<comment type="similarity">
    <text evidence="1 5">Belongs to the bacterial ribosomal protein bL28 family.</text>
</comment>
<gene>
    <name evidence="5 6" type="primary">rpmB</name>
    <name evidence="6" type="ORF">Enr10x_12060</name>
    <name evidence="7" type="ORF">Pan153_26430</name>
</gene>
<dbReference type="EMBL" id="CP037421">
    <property type="protein sequence ID" value="QDT25908.1"/>
    <property type="molecule type" value="Genomic_DNA"/>
</dbReference>
<dbReference type="InterPro" id="IPR034704">
    <property type="entry name" value="Ribosomal_bL28/bL31-like_sf"/>
</dbReference>
<dbReference type="Proteomes" id="UP000320839">
    <property type="component" value="Chromosome"/>
</dbReference>
<dbReference type="NCBIfam" id="TIGR00009">
    <property type="entry name" value="L28"/>
    <property type="match status" value="1"/>
</dbReference>
<accession>A0A518FNT6</accession>
<dbReference type="OrthoDB" id="9805609at2"/>
<evidence type="ECO:0000256" key="2">
    <source>
        <dbReference type="ARBA" id="ARBA00022980"/>
    </source>
</evidence>
<dbReference type="InterPro" id="IPR037147">
    <property type="entry name" value="Ribosomal_bL28_sf"/>
</dbReference>
<dbReference type="GO" id="GO:0006412">
    <property type="term" value="P:translation"/>
    <property type="evidence" value="ECO:0007669"/>
    <property type="project" value="UniProtKB-UniRule"/>
</dbReference>
<evidence type="ECO:0000256" key="4">
    <source>
        <dbReference type="ARBA" id="ARBA00035174"/>
    </source>
</evidence>
<dbReference type="InterPro" id="IPR050096">
    <property type="entry name" value="Bacterial_rp_bL28"/>
</dbReference>
<evidence type="ECO:0000313" key="7">
    <source>
        <dbReference type="EMBL" id="QDV17987.1"/>
    </source>
</evidence>
<dbReference type="SUPFAM" id="SSF143800">
    <property type="entry name" value="L28p-like"/>
    <property type="match status" value="1"/>
</dbReference>
<evidence type="ECO:0000313" key="6">
    <source>
        <dbReference type="EMBL" id="QDT25908.1"/>
    </source>
</evidence>
<dbReference type="InterPro" id="IPR001383">
    <property type="entry name" value="Ribosomal_bL28_bact-type"/>
</dbReference>
<keyword evidence="3 5" id="KW-0687">Ribonucleoprotein</keyword>
<sequence>MGQKCDACGKTPVIGNRVRQRGKYKYLGGNGRQTTGVSKRVFRPNLQKIRVQVGGSVQTQRVCTQCIRSGKVTKAVARKPFSLPAK</sequence>
<dbReference type="EMBL" id="CP036317">
    <property type="protein sequence ID" value="QDV17987.1"/>
    <property type="molecule type" value="Genomic_DNA"/>
</dbReference>
<proteinExistence type="inferred from homology"/>
<dbReference type="GO" id="GO:0003735">
    <property type="term" value="F:structural constituent of ribosome"/>
    <property type="evidence" value="ECO:0007669"/>
    <property type="project" value="InterPro"/>
</dbReference>
<dbReference type="PANTHER" id="PTHR39080:SF1">
    <property type="entry name" value="LARGE RIBOSOMAL SUBUNIT PROTEIN BL28A"/>
    <property type="match status" value="1"/>
</dbReference>
<accession>A0A517Q2Q7</accession>
<keyword evidence="8" id="KW-1185">Reference proteome</keyword>
<reference evidence="6 8" key="1">
    <citation type="submission" date="2019-03" db="EMBL/GenBank/DDBJ databases">
        <title>Deep-cultivation of Planctomycetes and their phenomic and genomic characterization uncovers novel biology.</title>
        <authorList>
            <person name="Wiegand S."/>
            <person name="Jogler M."/>
            <person name="Boedeker C."/>
            <person name="Pinto D."/>
            <person name="Vollmers J."/>
            <person name="Rivas-Marin E."/>
            <person name="Kohn T."/>
            <person name="Peeters S.H."/>
            <person name="Heuer A."/>
            <person name="Rast P."/>
            <person name="Oberbeckmann S."/>
            <person name="Bunk B."/>
            <person name="Jeske O."/>
            <person name="Meyerdierks A."/>
            <person name="Storesund J.E."/>
            <person name="Kallscheuer N."/>
            <person name="Luecker S."/>
            <person name="Lage O.M."/>
            <person name="Pohl T."/>
            <person name="Merkel B.J."/>
            <person name="Hornburger P."/>
            <person name="Mueller R.-W."/>
            <person name="Bruemmer F."/>
            <person name="Labrenz M."/>
            <person name="Spormann A.M."/>
            <person name="Op den Camp H."/>
            <person name="Overmann J."/>
            <person name="Amann R."/>
            <person name="Jetten M.S.M."/>
            <person name="Mascher T."/>
            <person name="Medema M.H."/>
            <person name="Devos D.P."/>
            <person name="Kaster A.-K."/>
            <person name="Ovreas L."/>
            <person name="Rohde M."/>
            <person name="Galperin M.Y."/>
            <person name="Jogler C."/>
        </authorList>
    </citation>
    <scope>NUCLEOTIDE SEQUENCE [LARGE SCALE GENOMIC DNA]</scope>
    <source>
        <strain evidence="6 8">Enr10</strain>
        <strain evidence="7 9">Pan153</strain>
    </source>
</reference>
<dbReference type="RefSeq" id="WP_145104896.1">
    <property type="nucleotide sequence ID" value="NZ_CP036277.1"/>
</dbReference>
<evidence type="ECO:0000256" key="3">
    <source>
        <dbReference type="ARBA" id="ARBA00023274"/>
    </source>
</evidence>
<evidence type="ECO:0000256" key="5">
    <source>
        <dbReference type="HAMAP-Rule" id="MF_00373"/>
    </source>
</evidence>
<dbReference type="Gene3D" id="2.20.150.30">
    <property type="match status" value="1"/>
</dbReference>
<evidence type="ECO:0000313" key="9">
    <source>
        <dbReference type="Proteomes" id="UP000320839"/>
    </source>
</evidence>
<organism evidence="6 8">
    <name type="scientific">Gimesia panareensis</name>
    <dbReference type="NCBI Taxonomy" id="2527978"/>
    <lineage>
        <taxon>Bacteria</taxon>
        <taxon>Pseudomonadati</taxon>
        <taxon>Planctomycetota</taxon>
        <taxon>Planctomycetia</taxon>
        <taxon>Planctomycetales</taxon>
        <taxon>Planctomycetaceae</taxon>
        <taxon>Gimesia</taxon>
    </lineage>
</organism>
<dbReference type="GO" id="GO:0005840">
    <property type="term" value="C:ribosome"/>
    <property type="evidence" value="ECO:0007669"/>
    <property type="project" value="UniProtKB-KW"/>
</dbReference>
<dbReference type="AlphaFoldDB" id="A0A517Q2Q7"/>
<dbReference type="Proteomes" id="UP000315647">
    <property type="component" value="Chromosome"/>
</dbReference>
<dbReference type="GO" id="GO:1990904">
    <property type="term" value="C:ribonucleoprotein complex"/>
    <property type="evidence" value="ECO:0007669"/>
    <property type="project" value="UniProtKB-KW"/>
</dbReference>